<keyword evidence="2" id="KW-1133">Transmembrane helix</keyword>
<proteinExistence type="predicted"/>
<keyword evidence="2" id="KW-0812">Transmembrane</keyword>
<dbReference type="AlphaFoldDB" id="A0A7S4IGC1"/>
<evidence type="ECO:0000256" key="1">
    <source>
        <dbReference type="SAM" id="MobiDB-lite"/>
    </source>
</evidence>
<keyword evidence="2" id="KW-0472">Membrane</keyword>
<protein>
    <submittedName>
        <fullName evidence="3">Uncharacterized protein</fullName>
    </submittedName>
</protein>
<sequence length="202" mass="20618">VASCHRNMSLSQTVSSDGTVWLDCKASAASWTMTSVMTTSTESLEGDRAGAAASGDQQSAAGAAEPLAAEPKEEYDTLEWLAAAERSLSPAPVDPPAVGRLWRRRPSSFAVVCALLALGVALLAVGLQRVFAFAEEPPPPPPQPLPKDPLDQAFRGLITGASGGAVTGVTVGLWFPPAWPIEAAIGAVAGGVVGAVQGFVNA</sequence>
<gene>
    <name evidence="3" type="ORF">CPOL0286_LOCUS10727</name>
</gene>
<evidence type="ECO:0000313" key="3">
    <source>
        <dbReference type="EMBL" id="CAE2228538.1"/>
    </source>
</evidence>
<accession>A0A7S4IGC1</accession>
<dbReference type="EMBL" id="HBKO01023731">
    <property type="protein sequence ID" value="CAE2228538.1"/>
    <property type="molecule type" value="Transcribed_RNA"/>
</dbReference>
<feature type="transmembrane region" description="Helical" evidence="2">
    <location>
        <begin position="183"/>
        <end position="200"/>
    </location>
</feature>
<evidence type="ECO:0000256" key="2">
    <source>
        <dbReference type="SAM" id="Phobius"/>
    </source>
</evidence>
<reference evidence="3" key="1">
    <citation type="submission" date="2021-01" db="EMBL/GenBank/DDBJ databases">
        <authorList>
            <person name="Corre E."/>
            <person name="Pelletier E."/>
            <person name="Niang G."/>
            <person name="Scheremetjew M."/>
            <person name="Finn R."/>
            <person name="Kale V."/>
            <person name="Holt S."/>
            <person name="Cochrane G."/>
            <person name="Meng A."/>
            <person name="Brown T."/>
            <person name="Cohen L."/>
        </authorList>
    </citation>
    <scope>NUCLEOTIDE SEQUENCE</scope>
    <source>
        <strain evidence="3">UIO037</strain>
    </source>
</reference>
<organism evidence="3">
    <name type="scientific">Prymnesium polylepis</name>
    <dbReference type="NCBI Taxonomy" id="72548"/>
    <lineage>
        <taxon>Eukaryota</taxon>
        <taxon>Haptista</taxon>
        <taxon>Haptophyta</taxon>
        <taxon>Prymnesiophyceae</taxon>
        <taxon>Prymnesiales</taxon>
        <taxon>Prymnesiaceae</taxon>
        <taxon>Prymnesium</taxon>
    </lineage>
</organism>
<feature type="non-terminal residue" evidence="3">
    <location>
        <position position="1"/>
    </location>
</feature>
<feature type="region of interest" description="Disordered" evidence="1">
    <location>
        <begin position="39"/>
        <end position="69"/>
    </location>
</feature>
<name>A0A7S4IGC1_9EUKA</name>
<feature type="transmembrane region" description="Helical" evidence="2">
    <location>
        <begin position="109"/>
        <end position="134"/>
    </location>
</feature>